<evidence type="ECO:0000313" key="14">
    <source>
        <dbReference type="Proteomes" id="UP000015354"/>
    </source>
</evidence>
<feature type="binding site" evidence="9">
    <location>
        <position position="423"/>
    </location>
    <ligand>
        <name>L-serine</name>
        <dbReference type="ChEBI" id="CHEBI:33384"/>
    </ligand>
</feature>
<evidence type="ECO:0000256" key="3">
    <source>
        <dbReference type="ARBA" id="ARBA00022598"/>
    </source>
</evidence>
<feature type="binding site" evidence="9">
    <location>
        <position position="264"/>
    </location>
    <ligand>
        <name>L-serine</name>
        <dbReference type="ChEBI" id="CHEBI:33384"/>
    </ligand>
</feature>
<dbReference type="NCBIfam" id="TIGR00414">
    <property type="entry name" value="serS"/>
    <property type="match status" value="1"/>
</dbReference>
<dbReference type="FunFam" id="3.30.930.10:FF:000026">
    <property type="entry name" value="Seryl-tRNA synthetase, cytoplasmic"/>
    <property type="match status" value="1"/>
</dbReference>
<keyword evidence="6" id="KW-0648">Protein biosynthesis</keyword>
<evidence type="ECO:0000256" key="7">
    <source>
        <dbReference type="ARBA" id="ARBA00023146"/>
    </source>
</evidence>
<dbReference type="InterPro" id="IPR015866">
    <property type="entry name" value="Ser-tRNA-synth_1_N"/>
</dbReference>
<dbReference type="InterPro" id="IPR006195">
    <property type="entry name" value="aa-tRNA-synth_II"/>
</dbReference>
<dbReference type="GO" id="GO:0005524">
    <property type="term" value="F:ATP binding"/>
    <property type="evidence" value="ECO:0007669"/>
    <property type="project" value="UniProtKB-KW"/>
</dbReference>
<dbReference type="InterPro" id="IPR042103">
    <property type="entry name" value="SerRS_1_N_sf"/>
</dbReference>
<dbReference type="PIRSF" id="PIRSF001529">
    <property type="entry name" value="Ser-tRNA-synth_IIa"/>
    <property type="match status" value="1"/>
</dbReference>
<protein>
    <recommendedName>
        <fullName evidence="2">serine--tRNA ligase</fullName>
        <ecNumber evidence="2">6.1.1.11</ecNumber>
    </recommendedName>
    <alternativeName>
        <fullName evidence="8">Seryl-tRNA synthetase</fullName>
    </alternativeName>
</protein>
<feature type="binding site" evidence="9">
    <location>
        <position position="318"/>
    </location>
    <ligand>
        <name>L-serine</name>
        <dbReference type="ChEBI" id="CHEBI:33384"/>
    </ligand>
</feature>
<evidence type="ECO:0000256" key="5">
    <source>
        <dbReference type="ARBA" id="ARBA00022840"/>
    </source>
</evidence>
<evidence type="ECO:0000256" key="9">
    <source>
        <dbReference type="PIRSR" id="PIRSR001529-1"/>
    </source>
</evidence>
<evidence type="ECO:0000256" key="1">
    <source>
        <dbReference type="ARBA" id="ARBA00010728"/>
    </source>
</evidence>
<dbReference type="SUPFAM" id="SSF55681">
    <property type="entry name" value="Class II aaRS and biotin synthetases"/>
    <property type="match status" value="1"/>
</dbReference>
<reference evidence="12" key="2">
    <citation type="submission" date="2013-03" db="EMBL/GenBank/DDBJ databases">
        <authorList>
            <person name="Motta M.C.M."/>
            <person name="Martins A.C.A."/>
            <person name="Preta C.M.C.C."/>
            <person name="Silva R."/>
            <person name="de Souza S.S."/>
            <person name="Klein C.C."/>
            <person name="de Almeida L.G.P."/>
            <person name="Cunha O.L."/>
            <person name="Colabardini A.C."/>
            <person name="Lima B.A."/>
            <person name="Machado C.R."/>
            <person name="Soares C.M.A."/>
            <person name="de Menezes C.B.A."/>
            <person name="Bartolomeu D.C."/>
            <person name="Grisard E.C."/>
            <person name="Fantinatti-Garboggini F."/>
            <person name="Rodrigues-Luiz G.F."/>
            <person name="Wagner G."/>
            <person name="Goldman G.H."/>
            <person name="Fietto J.L.R."/>
            <person name="Ciapina L.P."/>
            <person name="Brocchi M."/>
            <person name="Elias M.C."/>
            <person name="Goldman M.H.S."/>
            <person name="Sagot M.-F."/>
            <person name="Pereira M."/>
            <person name="Stoco P.H."/>
            <person name="Teixeira S.M.R."/>
            <person name="de Mendonca-Neto R.P."/>
            <person name="Maciel T.E.F."/>
            <person name="Mendes T.A.O."/>
            <person name="Urmenyi T.P."/>
            <person name="Teixeira M.M.G."/>
            <person name="de Camargo E.F.P."/>
            <person name="de Sousa W."/>
            <person name="Schenkman S."/>
            <person name="de Vasconcelos A.T.R."/>
        </authorList>
    </citation>
    <scope>NUCLEOTIDE SEQUENCE</scope>
</reference>
<dbReference type="Gene3D" id="3.30.930.10">
    <property type="entry name" value="Bira Bifunctional Protein, Domain 2"/>
    <property type="match status" value="1"/>
</dbReference>
<evidence type="ECO:0000313" key="13">
    <source>
        <dbReference type="EMBL" id="EPY37115.1"/>
    </source>
</evidence>
<dbReference type="Pfam" id="PF00587">
    <property type="entry name" value="tRNA-synt_2b"/>
    <property type="match status" value="1"/>
</dbReference>
<dbReference type="InterPro" id="IPR033729">
    <property type="entry name" value="SerRS_core"/>
</dbReference>
<dbReference type="SUPFAM" id="SSF46589">
    <property type="entry name" value="tRNA-binding arm"/>
    <property type="match status" value="1"/>
</dbReference>
<dbReference type="Gene3D" id="1.10.287.40">
    <property type="entry name" value="Serine-tRNA synthetase, tRNA binding domain"/>
    <property type="match status" value="1"/>
</dbReference>
<evidence type="ECO:0000256" key="2">
    <source>
        <dbReference type="ARBA" id="ARBA00012840"/>
    </source>
</evidence>
<dbReference type="FunFam" id="1.10.287.40:FF:000007">
    <property type="entry name" value="Seryl-tRNA synthetase, putative"/>
    <property type="match status" value="1"/>
</dbReference>
<dbReference type="EC" id="6.1.1.11" evidence="2"/>
<dbReference type="EMBL" id="ATMH01000182">
    <property type="protein sequence ID" value="EPY37115.1"/>
    <property type="molecule type" value="Genomic_DNA"/>
</dbReference>
<evidence type="ECO:0000256" key="6">
    <source>
        <dbReference type="ARBA" id="ARBA00022917"/>
    </source>
</evidence>
<dbReference type="CDD" id="cd00770">
    <property type="entry name" value="SerRS_core"/>
    <property type="match status" value="1"/>
</dbReference>
<keyword evidence="5 10" id="KW-0067">ATP-binding</keyword>
<keyword evidence="3" id="KW-0436">Ligase</keyword>
<dbReference type="Pfam" id="PF02403">
    <property type="entry name" value="Seryl_tRNA_N"/>
    <property type="match status" value="1"/>
</dbReference>
<dbReference type="GO" id="GO:0004828">
    <property type="term" value="F:serine-tRNA ligase activity"/>
    <property type="evidence" value="ECO:0007669"/>
    <property type="project" value="UniProtKB-EC"/>
</dbReference>
<dbReference type="Proteomes" id="UP000015354">
    <property type="component" value="Unassembled WGS sequence"/>
</dbReference>
<dbReference type="GO" id="GO:0006434">
    <property type="term" value="P:seryl-tRNA aminoacylation"/>
    <property type="evidence" value="ECO:0007669"/>
    <property type="project" value="InterPro"/>
</dbReference>
<comment type="caution">
    <text evidence="12">The sequence shown here is derived from an EMBL/GenBank/DDBJ whole genome shotgun (WGS) entry which is preliminary data.</text>
</comment>
<dbReference type="AlphaFoldDB" id="S9U5V4"/>
<keyword evidence="14" id="KW-1185">Reference proteome</keyword>
<organism evidence="12 14">
    <name type="scientific">Strigomonas culicis</name>
    <dbReference type="NCBI Taxonomy" id="28005"/>
    <lineage>
        <taxon>Eukaryota</taxon>
        <taxon>Discoba</taxon>
        <taxon>Euglenozoa</taxon>
        <taxon>Kinetoplastea</taxon>
        <taxon>Metakinetoplastina</taxon>
        <taxon>Trypanosomatida</taxon>
        <taxon>Trypanosomatidae</taxon>
        <taxon>Strigomonadinae</taxon>
        <taxon>Strigomonas</taxon>
    </lineage>
</organism>
<sequence length="475" mass="52453">MGIDIQLFRDPETLNVLRESQRRRYADTTVVDEISNIDAEWRRAVFISEACKKMINNCSKAVGAKKKAKEADGDVTEVPADLLEAASEGKLEGESLGSLCVLQLKELSKSLAKQAADLATKAEGLSETREKLMATIGNILHESVPVAQDEDTGNVTVCTWGDVTKRVALNHVDCMERLGLMDTSKAVTAMAGGRAFILRGGLVQLQIALVSYALNFLIQRGYEPLYPPFFLNKEVMGEIAQLSEFDEALYKVTGDGDEKYLIATSEMPIAAYHRGKWFNELKEPIKYAGMSTCFRKEAGAHGRDTLGIFRVHQFDKIEQFVVCSPRENESWAMLEELIRTSKEFNESLGLPYRVINICSGALNNAAAKKYDLEGWFPGSGAFRELVSCSNCTDYQARGVNCRYGPNLRGATAASVKEYCHMLNGTLCAVTRTMCSICENYQTEEGVIIPDVLRPYMMGTEMLKFAAAAPAAQEAK</sequence>
<name>S9U5V4_9TRYP</name>
<accession>S9U5V4</accession>
<dbReference type="PANTHER" id="PTHR11778">
    <property type="entry name" value="SERYL-TRNA SYNTHETASE"/>
    <property type="match status" value="1"/>
</dbReference>
<feature type="binding site" evidence="10">
    <location>
        <begin position="384"/>
        <end position="387"/>
    </location>
    <ligand>
        <name>ATP</name>
        <dbReference type="ChEBI" id="CHEBI:30616"/>
    </ligand>
</feature>
<feature type="binding site" evidence="9">
    <location>
        <position position="295"/>
    </location>
    <ligand>
        <name>L-serine</name>
        <dbReference type="ChEBI" id="CHEBI:33384"/>
    </ligand>
</feature>
<dbReference type="InterPro" id="IPR045864">
    <property type="entry name" value="aa-tRNA-synth_II/BPL/LPL"/>
</dbReference>
<reference evidence="12 14" key="1">
    <citation type="journal article" date="2013" name="PLoS ONE">
        <title>Predicting the Proteins of Angomonas deanei, Strigomonas culicis and Their Respective Endosymbionts Reveals New Aspects of the Trypanosomatidae Family.</title>
        <authorList>
            <person name="Motta M.C."/>
            <person name="Martins A.C."/>
            <person name="de Souza S.S."/>
            <person name="Catta-Preta C.M."/>
            <person name="Silva R."/>
            <person name="Klein C.C."/>
            <person name="de Almeida L.G."/>
            <person name="de Lima Cunha O."/>
            <person name="Ciapina L.P."/>
            <person name="Brocchi M."/>
            <person name="Colabardini A.C."/>
            <person name="de Araujo Lima B."/>
            <person name="Machado C.R."/>
            <person name="de Almeida Soares C.M."/>
            <person name="Probst C.M."/>
            <person name="de Menezes C.B."/>
            <person name="Thompson C.E."/>
            <person name="Bartholomeu D.C."/>
            <person name="Gradia D.F."/>
            <person name="Pavoni D.P."/>
            <person name="Grisard E.C."/>
            <person name="Fantinatti-Garboggini F."/>
            <person name="Marchini F.K."/>
            <person name="Rodrigues-Luiz G.F."/>
            <person name="Wagner G."/>
            <person name="Goldman G.H."/>
            <person name="Fietto J.L."/>
            <person name="Elias M.C."/>
            <person name="Goldman M.H."/>
            <person name="Sagot M.F."/>
            <person name="Pereira M."/>
            <person name="Stoco P.H."/>
            <person name="de Mendonca-Neto R.P."/>
            <person name="Teixeira S.M."/>
            <person name="Maciel T.E."/>
            <person name="de Oliveira Mendes T.A."/>
            <person name="Urmenyi T.P."/>
            <person name="de Souza W."/>
            <person name="Schenkman S."/>
            <person name="de Vasconcelos A.T."/>
        </authorList>
    </citation>
    <scope>NUCLEOTIDE SEQUENCE [LARGE SCALE GENOMIC DNA]</scope>
</reference>
<dbReference type="InterPro" id="IPR002317">
    <property type="entry name" value="Ser-tRNA-ligase_type_1"/>
</dbReference>
<dbReference type="EMBL" id="ATMH01006295">
    <property type="protein sequence ID" value="EPY26152.1"/>
    <property type="molecule type" value="Genomic_DNA"/>
</dbReference>
<feature type="binding site" evidence="10">
    <location>
        <begin position="295"/>
        <end position="297"/>
    </location>
    <ligand>
        <name>ATP</name>
        <dbReference type="ChEBI" id="CHEBI:30616"/>
    </ligand>
</feature>
<evidence type="ECO:0000259" key="11">
    <source>
        <dbReference type="PROSITE" id="PS50862"/>
    </source>
</evidence>
<dbReference type="InterPro" id="IPR002314">
    <property type="entry name" value="aa-tRNA-synt_IIb"/>
</dbReference>
<dbReference type="PROSITE" id="PS50862">
    <property type="entry name" value="AA_TRNA_LIGASE_II"/>
    <property type="match status" value="1"/>
</dbReference>
<feature type="site" description="Important for serine binding" evidence="9">
    <location>
        <position position="425"/>
    </location>
</feature>
<feature type="binding site" evidence="10">
    <location>
        <begin position="311"/>
        <end position="314"/>
    </location>
    <ligand>
        <name>ATP</name>
        <dbReference type="ChEBI" id="CHEBI:30616"/>
    </ligand>
</feature>
<evidence type="ECO:0000256" key="10">
    <source>
        <dbReference type="PIRSR" id="PIRSR001529-2"/>
    </source>
</evidence>
<keyword evidence="4" id="KW-0547">Nucleotide-binding</keyword>
<proteinExistence type="inferred from homology"/>
<dbReference type="OrthoDB" id="10264585at2759"/>
<evidence type="ECO:0000256" key="8">
    <source>
        <dbReference type="ARBA" id="ARBA00031113"/>
    </source>
</evidence>
<dbReference type="PRINTS" id="PR00981">
    <property type="entry name" value="TRNASYNTHSER"/>
</dbReference>
<gene>
    <name evidence="13" type="ORF">STCU_00182</name>
    <name evidence="12" type="ORF">STCU_06295</name>
</gene>
<evidence type="ECO:0000256" key="4">
    <source>
        <dbReference type="ARBA" id="ARBA00022741"/>
    </source>
</evidence>
<comment type="similarity">
    <text evidence="1">Belongs to the class-II aminoacyl-tRNA synthetase family. Type-1 seryl-tRNA synthetase subfamily.</text>
</comment>
<keyword evidence="7 12" id="KW-0030">Aminoacyl-tRNA synthetase</keyword>
<evidence type="ECO:0000313" key="12">
    <source>
        <dbReference type="EMBL" id="EPY26152.1"/>
    </source>
</evidence>
<dbReference type="InterPro" id="IPR010978">
    <property type="entry name" value="tRNA-bd_arm"/>
</dbReference>
<feature type="domain" description="Aminoacyl-transfer RNA synthetases class-II family profile" evidence="11">
    <location>
        <begin position="170"/>
        <end position="449"/>
    </location>
</feature>